<dbReference type="InterPro" id="IPR007165">
    <property type="entry name" value="Phage_holin_4_2"/>
</dbReference>
<dbReference type="Proteomes" id="UP000034543">
    <property type="component" value="Unassembled WGS sequence"/>
</dbReference>
<keyword evidence="1" id="KW-0472">Membrane</keyword>
<name>A0A0G1EKP6_9BACT</name>
<comment type="caution">
    <text evidence="2">The sequence shown here is derived from an EMBL/GenBank/DDBJ whole genome shotgun (WGS) entry which is preliminary data.</text>
</comment>
<proteinExistence type="predicted"/>
<feature type="transmembrane region" description="Helical" evidence="1">
    <location>
        <begin position="29"/>
        <end position="46"/>
    </location>
</feature>
<feature type="transmembrane region" description="Helical" evidence="1">
    <location>
        <begin position="89"/>
        <end position="110"/>
    </location>
</feature>
<gene>
    <name evidence="2" type="ORF">UV59_C0036G0016</name>
</gene>
<evidence type="ECO:0000313" key="2">
    <source>
        <dbReference type="EMBL" id="KKS83591.1"/>
    </source>
</evidence>
<sequence>MHLIIKWFASALTLVIVSQLIPGFQLENFTTALVAALIISLVNAFLKPILTLLTLPITFLTLGLFSLVINAILLLLAAGLTPGFIVDGFGTALIASILITIISTLLHSLLK</sequence>
<reference evidence="2 3" key="1">
    <citation type="journal article" date="2015" name="Nature">
        <title>rRNA introns, odd ribosomes, and small enigmatic genomes across a large radiation of phyla.</title>
        <authorList>
            <person name="Brown C.T."/>
            <person name="Hug L.A."/>
            <person name="Thomas B.C."/>
            <person name="Sharon I."/>
            <person name="Castelle C.J."/>
            <person name="Singh A."/>
            <person name="Wilkins M.J."/>
            <person name="Williams K.H."/>
            <person name="Banfield J.F."/>
        </authorList>
    </citation>
    <scope>NUCLEOTIDE SEQUENCE [LARGE SCALE GENOMIC DNA]</scope>
</reference>
<dbReference type="PANTHER" id="PTHR37309">
    <property type="entry name" value="SLR0284 PROTEIN"/>
    <property type="match status" value="1"/>
</dbReference>
<organism evidence="2 3">
    <name type="scientific">Candidatus Gottesmanbacteria bacterium GW2011_GWA1_43_11</name>
    <dbReference type="NCBI Taxonomy" id="1618436"/>
    <lineage>
        <taxon>Bacteria</taxon>
        <taxon>Candidatus Gottesmaniibacteriota</taxon>
    </lineage>
</organism>
<keyword evidence="1" id="KW-1133">Transmembrane helix</keyword>
<keyword evidence="1" id="KW-0812">Transmembrane</keyword>
<dbReference type="PANTHER" id="PTHR37309:SF1">
    <property type="entry name" value="SLR0284 PROTEIN"/>
    <property type="match status" value="1"/>
</dbReference>
<protein>
    <recommendedName>
        <fullName evidence="4">Integral membrane protein</fullName>
    </recommendedName>
</protein>
<dbReference type="EMBL" id="LCFB01000036">
    <property type="protein sequence ID" value="KKS83591.1"/>
    <property type="molecule type" value="Genomic_DNA"/>
</dbReference>
<accession>A0A0G1EKP6</accession>
<dbReference type="Pfam" id="PF04020">
    <property type="entry name" value="Phage_holin_4_2"/>
    <property type="match status" value="1"/>
</dbReference>
<feature type="transmembrane region" description="Helical" evidence="1">
    <location>
        <begin position="53"/>
        <end position="77"/>
    </location>
</feature>
<dbReference type="AlphaFoldDB" id="A0A0G1EKP6"/>
<evidence type="ECO:0000313" key="3">
    <source>
        <dbReference type="Proteomes" id="UP000034543"/>
    </source>
</evidence>
<dbReference type="STRING" id="1618436.UV59_C0036G0016"/>
<evidence type="ECO:0000256" key="1">
    <source>
        <dbReference type="SAM" id="Phobius"/>
    </source>
</evidence>
<evidence type="ECO:0008006" key="4">
    <source>
        <dbReference type="Google" id="ProtNLM"/>
    </source>
</evidence>